<reference evidence="2" key="1">
    <citation type="journal article" date="2019" name="Int. J. Syst. Evol. Microbiol.">
        <title>The Global Catalogue of Microorganisms (GCM) 10K type strain sequencing project: providing services to taxonomists for standard genome sequencing and annotation.</title>
        <authorList>
            <consortium name="The Broad Institute Genomics Platform"/>
            <consortium name="The Broad Institute Genome Sequencing Center for Infectious Disease"/>
            <person name="Wu L."/>
            <person name="Ma J."/>
        </authorList>
    </citation>
    <scope>NUCLEOTIDE SEQUENCE [LARGE SCALE GENOMIC DNA]</scope>
    <source>
        <strain evidence="2">CGMCC 4.7204</strain>
    </source>
</reference>
<comment type="caution">
    <text evidence="1">The sequence shown here is derived from an EMBL/GenBank/DDBJ whole genome shotgun (WGS) entry which is preliminary data.</text>
</comment>
<sequence>MTARPLSHLVAEGRSLFAEATRGEWSATPPSGIVPTDYWAVGTTADGLLERFATAGTSLNDEADAHAIAWAMTNLPHLLDALDRVQALLREWEHGTSPAHADLFGAIEQHAINQLRTALEGNPTA</sequence>
<evidence type="ECO:0008006" key="3">
    <source>
        <dbReference type="Google" id="ProtNLM"/>
    </source>
</evidence>
<dbReference type="EMBL" id="JBHSBA010000018">
    <property type="protein sequence ID" value="MFC4128958.1"/>
    <property type="molecule type" value="Genomic_DNA"/>
</dbReference>
<dbReference type="RefSeq" id="WP_378554845.1">
    <property type="nucleotide sequence ID" value="NZ_JBHSBA010000018.1"/>
</dbReference>
<proteinExistence type="predicted"/>
<keyword evidence="2" id="KW-1185">Reference proteome</keyword>
<gene>
    <name evidence="1" type="ORF">ACFOW8_28910</name>
</gene>
<evidence type="ECO:0000313" key="1">
    <source>
        <dbReference type="EMBL" id="MFC4128958.1"/>
    </source>
</evidence>
<organism evidence="1 2">
    <name type="scientific">Nocardia rhizosphaerae</name>
    <dbReference type="NCBI Taxonomy" id="1691571"/>
    <lineage>
        <taxon>Bacteria</taxon>
        <taxon>Bacillati</taxon>
        <taxon>Actinomycetota</taxon>
        <taxon>Actinomycetes</taxon>
        <taxon>Mycobacteriales</taxon>
        <taxon>Nocardiaceae</taxon>
        <taxon>Nocardia</taxon>
    </lineage>
</organism>
<dbReference type="Proteomes" id="UP001595767">
    <property type="component" value="Unassembled WGS sequence"/>
</dbReference>
<protein>
    <recommendedName>
        <fullName evidence="3">DUF2742 domain-containing protein</fullName>
    </recommendedName>
</protein>
<name>A0ABV8LFG6_9NOCA</name>
<accession>A0ABV8LFG6</accession>
<evidence type="ECO:0000313" key="2">
    <source>
        <dbReference type="Proteomes" id="UP001595767"/>
    </source>
</evidence>